<reference evidence="4" key="2">
    <citation type="submission" date="2018-10" db="UniProtKB">
        <authorList>
            <consortium name="EnsemblPlants"/>
        </authorList>
    </citation>
    <scope>IDENTIFICATION</scope>
</reference>
<dbReference type="PaxDb" id="4565-Traes_2BL_FBE44B7D9.2"/>
<dbReference type="PANTHER" id="PTHR33065:SF179">
    <property type="entry name" value="DUF6598 DOMAIN-CONTAINING PROTEIN"/>
    <property type="match status" value="1"/>
</dbReference>
<gene>
    <name evidence="4" type="primary">LOC123042991</name>
</gene>
<organism evidence="4">
    <name type="scientific">Triticum aestivum</name>
    <name type="common">Wheat</name>
    <dbReference type="NCBI Taxonomy" id="4565"/>
    <lineage>
        <taxon>Eukaryota</taxon>
        <taxon>Viridiplantae</taxon>
        <taxon>Streptophyta</taxon>
        <taxon>Embryophyta</taxon>
        <taxon>Tracheophyta</taxon>
        <taxon>Spermatophyta</taxon>
        <taxon>Magnoliopsida</taxon>
        <taxon>Liliopsida</taxon>
        <taxon>Poales</taxon>
        <taxon>Poaceae</taxon>
        <taxon>BOP clade</taxon>
        <taxon>Pooideae</taxon>
        <taxon>Triticodae</taxon>
        <taxon>Triticeae</taxon>
        <taxon>Triticinae</taxon>
        <taxon>Triticum</taxon>
    </lineage>
</organism>
<feature type="coiled-coil region" evidence="1">
    <location>
        <begin position="217"/>
        <end position="244"/>
    </location>
</feature>
<evidence type="ECO:0000256" key="2">
    <source>
        <dbReference type="SAM" id="MobiDB-lite"/>
    </source>
</evidence>
<protein>
    <recommendedName>
        <fullName evidence="3">DUF6598 domain-containing protein</fullName>
    </recommendedName>
</protein>
<dbReference type="Gramene" id="TraesCS2B03G1567400.1">
    <property type="protein sequence ID" value="TraesCS2B03G1567400.1.CDS"/>
    <property type="gene ID" value="TraesCS2B03G1567400"/>
</dbReference>
<name>A0A3B6CHK3_WHEAT</name>
<dbReference type="PANTHER" id="PTHR33065">
    <property type="entry name" value="OS07G0486400 PROTEIN"/>
    <property type="match status" value="1"/>
</dbReference>
<feature type="region of interest" description="Disordered" evidence="2">
    <location>
        <begin position="322"/>
        <end position="350"/>
    </location>
</feature>
<feature type="region of interest" description="Disordered" evidence="2">
    <location>
        <begin position="400"/>
        <end position="438"/>
    </location>
</feature>
<evidence type="ECO:0000313" key="5">
    <source>
        <dbReference type="Proteomes" id="UP000019116"/>
    </source>
</evidence>
<feature type="region of interest" description="Disordered" evidence="2">
    <location>
        <begin position="279"/>
        <end position="307"/>
    </location>
</feature>
<feature type="region of interest" description="Disordered" evidence="2">
    <location>
        <begin position="191"/>
        <end position="210"/>
    </location>
</feature>
<keyword evidence="1" id="KW-0175">Coiled coil</keyword>
<sequence>MEGELSKKTEIKSGQGTEMEGELIRKEQERIRELREQLIKSCESSTDPATQRIFLDQLDELWMEEYALRTNMSKSGMEIQRASGSDTDSDSDSGDEMGRDSPLKPAGIHGRRRREMEGELRKETEMESSKGMEYEKKLEILRKARHDVTRLLNKGKYPARHRALLATQQHFLSEERNILMMMGKSRTEIHRYPDSDSDSGDSGSLLSMEPELGISKRTEMEGELRKEQERIRKLRDQLTKTCESSTDPATQRIFLDQLDELWMEEDTLLTMMRESGMDVQRASGSDTNIVSDSNSGSGDEMGSSGVHPSLIRMESRLRKEMMERNSSKGTTEIESGKEQEMEGKLNKEHQRLSKVRSQLNKRCQSTKDPATQSILLTQQEILWTKEQALLTVMRHSGMEIERDPDSDSGNEMGRDSPLISMQLGLSKGTERDASGKEMGQMGPDDLVVALSSHLEVLRREISFLRTEVKSRGNGLAGNGNKADQDHIIMSNLSLDDTPLKKKVNLPYLGCEAEDVMDFLLVETQQLLYRFNSFASILQKFRIPISSDKIEKLRLISNALVGISELIKRHKSAAAKGHGDHLDCAGWVATWGCSTRKHGAFDDITTLSPMQFTACTPGIFPFSSVAGPALQIYSVRLVNLNPNLSWPLDVYGVVAARDDFDNNLNILFRRSSANSQRIKKEDPFLHLIGPSRAIVAGEPVLFQIDLKLKYGAQFEHTTSFTANQSYRSIKRCDTMQIRNSCCTAKIRLGRVAPAIQATIVGVRVVEGEWPFKYGCNVSCLFSPADATEGCAAEVVLLDCRAKKMRAGSDGYLSLSRNVVAVGLQGTLRVVTGAYSKSGLNIVRKYHVEFPIQQCQTNSCRCSIDGSTLEIVVAWSRLVMDKHDHVLDGY</sequence>
<dbReference type="GeneID" id="123042991"/>
<accession>A0A3B6CHK3</accession>
<dbReference type="Pfam" id="PF20241">
    <property type="entry name" value="DUF6598"/>
    <property type="match status" value="1"/>
</dbReference>
<evidence type="ECO:0000256" key="1">
    <source>
        <dbReference type="SAM" id="Coils"/>
    </source>
</evidence>
<feature type="compositionally biased region" description="Basic and acidic residues" evidence="2">
    <location>
        <begin position="114"/>
        <end position="131"/>
    </location>
</feature>
<evidence type="ECO:0000259" key="3">
    <source>
        <dbReference type="Pfam" id="PF20241"/>
    </source>
</evidence>
<evidence type="ECO:0000313" key="4">
    <source>
        <dbReference type="EnsemblPlants" id="TraesCS2B02G621200.1"/>
    </source>
</evidence>
<dbReference type="Proteomes" id="UP000019116">
    <property type="component" value="Chromosome 2B"/>
</dbReference>
<dbReference type="InterPro" id="IPR046533">
    <property type="entry name" value="DUF6598"/>
</dbReference>
<feature type="compositionally biased region" description="Polar residues" evidence="2">
    <location>
        <begin position="282"/>
        <end position="297"/>
    </location>
</feature>
<dbReference type="EnsemblPlants" id="TraesCS2B02G621200.1">
    <property type="protein sequence ID" value="TraesCS2B02G621200.1"/>
    <property type="gene ID" value="TraesCS2B02G621200"/>
</dbReference>
<dbReference type="Gramene" id="TraesCS2B02G621200.1">
    <property type="protein sequence ID" value="TraesCS2B02G621200.1"/>
    <property type="gene ID" value="TraesCS2B02G621200"/>
</dbReference>
<dbReference type="AlphaFoldDB" id="A0A3B6CHK3"/>
<feature type="region of interest" description="Disordered" evidence="2">
    <location>
        <begin position="1"/>
        <end position="26"/>
    </location>
</feature>
<dbReference type="RefSeq" id="XP_044321256.1">
    <property type="nucleotide sequence ID" value="XM_044465321.1"/>
</dbReference>
<feature type="compositionally biased region" description="Basic and acidic residues" evidence="2">
    <location>
        <begin position="334"/>
        <end position="350"/>
    </location>
</feature>
<reference evidence="4" key="1">
    <citation type="submission" date="2018-08" db="EMBL/GenBank/DDBJ databases">
        <authorList>
            <person name="Rossello M."/>
        </authorList>
    </citation>
    <scope>NUCLEOTIDE SEQUENCE [LARGE SCALE GENOMIC DNA]</scope>
    <source>
        <strain evidence="4">cv. Chinese Spring</strain>
    </source>
</reference>
<proteinExistence type="predicted"/>
<feature type="region of interest" description="Disordered" evidence="2">
    <location>
        <begin position="73"/>
        <end position="131"/>
    </location>
</feature>
<keyword evidence="5" id="KW-1185">Reference proteome</keyword>
<feature type="domain" description="DUF6598" evidence="3">
    <location>
        <begin position="628"/>
        <end position="871"/>
    </location>
</feature>
<dbReference type="SMR" id="A0A3B6CHK3"/>
<feature type="compositionally biased region" description="Basic and acidic residues" evidence="2">
    <location>
        <begin position="1"/>
        <end position="11"/>
    </location>
</feature>
<dbReference type="OrthoDB" id="641206at2759"/>
<dbReference type="Gramene" id="TraesWEE_scaffold_037530_01G000100.1">
    <property type="protein sequence ID" value="TraesWEE_scaffold_037530_01G000100.1"/>
    <property type="gene ID" value="TraesWEE_scaffold_037530_01G000100"/>
</dbReference>